<feature type="signal peptide" evidence="1">
    <location>
        <begin position="1"/>
        <end position="20"/>
    </location>
</feature>
<reference evidence="3" key="1">
    <citation type="submission" date="2017-02" db="EMBL/GenBank/DDBJ databases">
        <authorList>
            <person name="Varghese N."/>
            <person name="Submissions S."/>
        </authorList>
    </citation>
    <scope>NUCLEOTIDE SEQUENCE [LARGE SCALE GENOMIC DNA]</scope>
    <source>
        <strain evidence="3">DSM 3072</strain>
    </source>
</reference>
<organism evidence="2 3">
    <name type="scientific">Succinivibrio dextrinosolvens DSM 3072</name>
    <dbReference type="NCBI Taxonomy" id="1123324"/>
    <lineage>
        <taxon>Bacteria</taxon>
        <taxon>Pseudomonadati</taxon>
        <taxon>Pseudomonadota</taxon>
        <taxon>Gammaproteobacteria</taxon>
        <taxon>Aeromonadales</taxon>
        <taxon>Succinivibrionaceae</taxon>
        <taxon>Succinivibrio</taxon>
    </lineage>
</organism>
<name>A0A1T4VMW9_9GAMM</name>
<dbReference type="AlphaFoldDB" id="A0A1T4VMW9"/>
<evidence type="ECO:0000313" key="3">
    <source>
        <dbReference type="Proteomes" id="UP000242432"/>
    </source>
</evidence>
<dbReference type="RefSeq" id="WP_078929156.1">
    <property type="nucleotide sequence ID" value="NZ_FUXX01000034.1"/>
</dbReference>
<proteinExistence type="predicted"/>
<dbReference type="Proteomes" id="UP000242432">
    <property type="component" value="Unassembled WGS sequence"/>
</dbReference>
<protein>
    <recommendedName>
        <fullName evidence="4">Lipoprotein</fullName>
    </recommendedName>
</protein>
<sequence>MTKIFSVLVLLSVCTLPACTYIDSIFNKDASSQNTDQNTLNQGYAKFEKESMTKSLNKYQKYYAEGEIVANDNYRFMVPTNFSAVDIVVHEGTSSDGDLMTAHSLDGMALVSIQKYQGKRGPEIGCDSVVEYQKNNPEVKFLKKPYFVKTSTGSGCELFLHYTKNDGLQYVSYSFTEQFDSMHMYEVSATLQYPASYENYILFITEFFKNTYSPEVQLILKHMNKEYAKGEKILKKKEYNVRLN</sequence>
<keyword evidence="1" id="KW-0732">Signal</keyword>
<feature type="chain" id="PRO_5012549607" description="Lipoprotein" evidence="1">
    <location>
        <begin position="21"/>
        <end position="244"/>
    </location>
</feature>
<accession>A0A1T4VMW9</accession>
<evidence type="ECO:0000313" key="2">
    <source>
        <dbReference type="EMBL" id="SKA66208.1"/>
    </source>
</evidence>
<evidence type="ECO:0008006" key="4">
    <source>
        <dbReference type="Google" id="ProtNLM"/>
    </source>
</evidence>
<gene>
    <name evidence="2" type="ORF">SAMN02745213_01777</name>
</gene>
<dbReference type="EMBL" id="FUXX01000034">
    <property type="protein sequence ID" value="SKA66208.1"/>
    <property type="molecule type" value="Genomic_DNA"/>
</dbReference>
<evidence type="ECO:0000256" key="1">
    <source>
        <dbReference type="SAM" id="SignalP"/>
    </source>
</evidence>
<keyword evidence="3" id="KW-1185">Reference proteome</keyword>